<evidence type="ECO:0000256" key="4">
    <source>
        <dbReference type="ARBA" id="ARBA00023242"/>
    </source>
</evidence>
<evidence type="ECO:0000259" key="5">
    <source>
        <dbReference type="PROSITE" id="PS51059"/>
    </source>
</evidence>
<evidence type="ECO:0000256" key="1">
    <source>
        <dbReference type="ARBA" id="ARBA00004123"/>
    </source>
</evidence>
<gene>
    <name evidence="7" type="ORF">DH2020_012945</name>
</gene>
<dbReference type="InterPro" id="IPR022003">
    <property type="entry name" value="RST"/>
</dbReference>
<dbReference type="InterPro" id="IPR044964">
    <property type="entry name" value="RCD1/SRO1-5"/>
</dbReference>
<reference evidence="7 8" key="1">
    <citation type="journal article" date="2021" name="Comput. Struct. Biotechnol. J.">
        <title>De novo genome assembly of the potent medicinal plant Rehmannia glutinosa using nanopore technology.</title>
        <authorList>
            <person name="Ma L."/>
            <person name="Dong C."/>
            <person name="Song C."/>
            <person name="Wang X."/>
            <person name="Zheng X."/>
            <person name="Niu Y."/>
            <person name="Chen S."/>
            <person name="Feng W."/>
        </authorList>
    </citation>
    <scope>NUCLEOTIDE SEQUENCE [LARGE SCALE GENOMIC DNA]</scope>
    <source>
        <strain evidence="7">DH-2019</strain>
    </source>
</reference>
<evidence type="ECO:0000256" key="2">
    <source>
        <dbReference type="ARBA" id="ARBA00022473"/>
    </source>
</evidence>
<dbReference type="PANTHER" id="PTHR32263">
    <property type="entry name" value="INACTIVE POLY [ADP-RIBOSE] POLYMERASE SRO4-RELATED"/>
    <property type="match status" value="1"/>
</dbReference>
<dbReference type="EMBL" id="JABTTQ020000006">
    <property type="protein sequence ID" value="KAK6153306.1"/>
    <property type="molecule type" value="Genomic_DNA"/>
</dbReference>
<dbReference type="PROSITE" id="PS51059">
    <property type="entry name" value="PARP_CATALYTIC"/>
    <property type="match status" value="1"/>
</dbReference>
<keyword evidence="2" id="KW-0217">Developmental protein</keyword>
<dbReference type="PROSITE" id="PS51879">
    <property type="entry name" value="RST"/>
    <property type="match status" value="1"/>
</dbReference>
<protein>
    <recommendedName>
        <fullName evidence="9">Poly [ADP-ribose] polymerase</fullName>
    </recommendedName>
</protein>
<evidence type="ECO:0008006" key="9">
    <source>
        <dbReference type="Google" id="ProtNLM"/>
    </source>
</evidence>
<evidence type="ECO:0000259" key="6">
    <source>
        <dbReference type="PROSITE" id="PS51879"/>
    </source>
</evidence>
<dbReference type="Pfam" id="PF12174">
    <property type="entry name" value="RST"/>
    <property type="match status" value="1"/>
</dbReference>
<keyword evidence="3" id="KW-0346">Stress response</keyword>
<name>A0ABR0X143_REHGL</name>
<organism evidence="7 8">
    <name type="scientific">Rehmannia glutinosa</name>
    <name type="common">Chinese foxglove</name>
    <dbReference type="NCBI Taxonomy" id="99300"/>
    <lineage>
        <taxon>Eukaryota</taxon>
        <taxon>Viridiplantae</taxon>
        <taxon>Streptophyta</taxon>
        <taxon>Embryophyta</taxon>
        <taxon>Tracheophyta</taxon>
        <taxon>Spermatophyta</taxon>
        <taxon>Magnoliopsida</taxon>
        <taxon>eudicotyledons</taxon>
        <taxon>Gunneridae</taxon>
        <taxon>Pentapetalae</taxon>
        <taxon>asterids</taxon>
        <taxon>lamiids</taxon>
        <taxon>Lamiales</taxon>
        <taxon>Orobanchaceae</taxon>
        <taxon>Rehmannieae</taxon>
        <taxon>Rehmannia</taxon>
    </lineage>
</organism>
<dbReference type="InterPro" id="IPR012317">
    <property type="entry name" value="Poly(ADP-ribose)pol_cat_dom"/>
</dbReference>
<keyword evidence="8" id="KW-1185">Reference proteome</keyword>
<comment type="caution">
    <text evidence="7">The sequence shown here is derived from an EMBL/GenBank/DDBJ whole genome shotgun (WGS) entry which is preliminary data.</text>
</comment>
<dbReference type="PANTHER" id="PTHR32263:SF12">
    <property type="entry name" value="INACTIVE POLY [ADP-RIBOSE] POLYMERASE SRO4-RELATED"/>
    <property type="match status" value="1"/>
</dbReference>
<dbReference type="Gene3D" id="3.90.228.10">
    <property type="match status" value="1"/>
</dbReference>
<feature type="domain" description="PARP catalytic" evidence="5">
    <location>
        <begin position="87"/>
        <end position="308"/>
    </location>
</feature>
<dbReference type="Proteomes" id="UP001318860">
    <property type="component" value="Unassembled WGS sequence"/>
</dbReference>
<evidence type="ECO:0000313" key="8">
    <source>
        <dbReference type="Proteomes" id="UP001318860"/>
    </source>
</evidence>
<comment type="subcellular location">
    <subcellularLocation>
        <location evidence="1">Nucleus</location>
    </subcellularLocation>
</comment>
<accession>A0ABR0X143</accession>
<proteinExistence type="predicted"/>
<sequence>MEAGDNLKNDRDFENFTTNATDERTLSDSNERTILKPSAQKKSTSLTLFEDLLQNSHNEKTRSEINVEEACYGDSCPSDCESGISGTENDQQFGVSDNGLIRISDREMIYETIKKKLVSSLSCCGFNAQVEDIHRSDYSGIMRRAKLESFSIYSRAMEMKCGGNASVKYAWYGASTNEINNILSYGFGLPTITRTHGQGVYLSPLDHPVESMQSAAPDEDGLKHMLLCRVITGKAEVIRPGSEQFNPSSEEFDSGVDNLASPQKYIIWCSRMNTHILPEFVVSFRASSYIRGSQRSPTSSRKPNSDWMPFPTLITVLSKFLPPDAVELIAKHHGDFKKQKITRHEMIQRVRHIAGDKLLMAIIKSYRGKVWPFA</sequence>
<feature type="domain" description="RST" evidence="6">
    <location>
        <begin position="301"/>
        <end position="372"/>
    </location>
</feature>
<evidence type="ECO:0000313" key="7">
    <source>
        <dbReference type="EMBL" id="KAK6153306.1"/>
    </source>
</evidence>
<keyword evidence="4" id="KW-0539">Nucleus</keyword>
<evidence type="ECO:0000256" key="3">
    <source>
        <dbReference type="ARBA" id="ARBA00023016"/>
    </source>
</evidence>
<dbReference type="SUPFAM" id="SSF56399">
    <property type="entry name" value="ADP-ribosylation"/>
    <property type="match status" value="1"/>
</dbReference>